<evidence type="ECO:0000313" key="3">
    <source>
        <dbReference type="Proteomes" id="UP000198642"/>
    </source>
</evidence>
<dbReference type="Proteomes" id="UP000198642">
    <property type="component" value="Unassembled WGS sequence"/>
</dbReference>
<feature type="transmembrane region" description="Helical" evidence="1">
    <location>
        <begin position="9"/>
        <end position="29"/>
    </location>
</feature>
<feature type="transmembrane region" description="Helical" evidence="1">
    <location>
        <begin position="35"/>
        <end position="56"/>
    </location>
</feature>
<keyword evidence="3" id="KW-1185">Reference proteome</keyword>
<keyword evidence="1" id="KW-1133">Transmembrane helix</keyword>
<proteinExistence type="predicted"/>
<accession>A0A1I0X3H7</accession>
<keyword evidence="1" id="KW-0472">Membrane</keyword>
<keyword evidence="1" id="KW-0812">Transmembrane</keyword>
<reference evidence="2 3" key="1">
    <citation type="submission" date="2016-10" db="EMBL/GenBank/DDBJ databases">
        <authorList>
            <person name="de Groot N.N."/>
        </authorList>
    </citation>
    <scope>NUCLEOTIDE SEQUENCE [LARGE SCALE GENOMIC DNA]</scope>
    <source>
        <strain evidence="2 3">CGMCC 1.3702</strain>
    </source>
</reference>
<protein>
    <submittedName>
        <fullName evidence="2">Uncharacterized protein</fullName>
    </submittedName>
</protein>
<name>A0A1I0X3H7_9BACI</name>
<dbReference type="EMBL" id="FOJW01000004">
    <property type="protein sequence ID" value="SFA95384.1"/>
    <property type="molecule type" value="Genomic_DNA"/>
</dbReference>
<dbReference type="AlphaFoldDB" id="A0A1I0X3H7"/>
<evidence type="ECO:0000256" key="1">
    <source>
        <dbReference type="SAM" id="Phobius"/>
    </source>
</evidence>
<gene>
    <name evidence="2" type="ORF">SAMN04488072_104119</name>
</gene>
<sequence>MVQSVKGQLILSLLVAVGFVIASFSYTEFTVDERFYFTRLIMYFVMIVSVFNAGMLT</sequence>
<evidence type="ECO:0000313" key="2">
    <source>
        <dbReference type="EMBL" id="SFA95384.1"/>
    </source>
</evidence>
<dbReference type="RefSeq" id="WP_170848170.1">
    <property type="nucleotide sequence ID" value="NZ_FOJW01000004.1"/>
</dbReference>
<organism evidence="2 3">
    <name type="scientific">Lentibacillus halodurans</name>
    <dbReference type="NCBI Taxonomy" id="237679"/>
    <lineage>
        <taxon>Bacteria</taxon>
        <taxon>Bacillati</taxon>
        <taxon>Bacillota</taxon>
        <taxon>Bacilli</taxon>
        <taxon>Bacillales</taxon>
        <taxon>Bacillaceae</taxon>
        <taxon>Lentibacillus</taxon>
    </lineage>
</organism>